<sequence>MRLDLRLVVPAVVCWVSAGILVTFPGVGAVVGAASWFFAIACLGALLVTQHASRRRPENRQLWGTLMVCGATAGLMAAVIGVAAPARLPDAVRVAAARHQTVDITATVWSLPVAVTGGVGAGVAGRVRFRATMTSLSGAHGSDAPGSGLSGAAVPLLVFAPTASTGEEGAAAPRIGETVRLVGTLRLTDPGDSASALLFATSRPTVLADAGWVLRWAGDLRSGFSRDAALLPGDGGDLLPGLAIGDTTSVSPELDDAMKASSLSHLTAVSGANCAVVIAAIMLLGRRLRRGMRIALSLVALGGFVVLVTPEPSVLRSAVMAAVTLLSIGAGRPGRGVPTLALSAILLLLLDPWLSRNYGFALSVLATAGLLVLAGPLSRLLARWMPPALAVVISIPLAAQLACQPVLLLLNPTLALYGVPANLLAAPAAPVATVIGLLGCLANPLLPGISAGLVHVAWLPSAWIAAVARTTATLPGNRLPWLEGVPGAVALALLTVLALWLILRRRDRPSRRWSAAALAVLLTCSGAYAGTLVGAGIGRAAHFPAGWQIAACDIGQGDAVVVREEDRYALVDVGPDPGLLGACLATLGISRINLLVLTHYDLDHVGGLSAVIGRVDTALVGVPENAQDAGLHEQLVRGGATVLQAAQGDHGTLGGLDWRVLWPIRGSTRMQVGNPGSVTIEFAGRGIRSVFLGDLGEEAQKALLRSDAPGRVEVVKVAHHGSADQSPDFYAALGARVGLVSVGARNTYGHPTKRLLDILGEVGTRVERTDLRGMIVVSQGDDGSLLVWGERAASDARIPRKRRVGRAADAHEPGQAAGQVFRREPRLHRGPSALPERRSLGRVGEHRENAFAHRPGIAHGGQPSVVAVDNVISQPRRIVDHHRAARRH</sequence>
<dbReference type="SUPFAM" id="SSF56281">
    <property type="entry name" value="Metallo-hydrolase/oxidoreductase"/>
    <property type="match status" value="1"/>
</dbReference>
<feature type="domain" description="Metallo-beta-lactamase" evidence="6">
    <location>
        <begin position="556"/>
        <end position="745"/>
    </location>
</feature>
<keyword evidence="5" id="KW-0472">Membrane</keyword>
<evidence type="ECO:0000256" key="4">
    <source>
        <dbReference type="ARBA" id="ARBA00022989"/>
    </source>
</evidence>
<comment type="caution">
    <text evidence="7">The sequence shown here is derived from an EMBL/GenBank/DDBJ whole genome shotgun (WGS) entry which is preliminary data.</text>
</comment>
<evidence type="ECO:0000313" key="7">
    <source>
        <dbReference type="EMBL" id="TFD79321.1"/>
    </source>
</evidence>
<dbReference type="EMBL" id="SOHQ01000025">
    <property type="protein sequence ID" value="TFD79321.1"/>
    <property type="molecule type" value="Genomic_DNA"/>
</dbReference>
<accession>A0A4Y8KR87</accession>
<dbReference type="InterPro" id="IPR004477">
    <property type="entry name" value="ComEC_N"/>
</dbReference>
<dbReference type="PANTHER" id="PTHR30619">
    <property type="entry name" value="DNA INTERNALIZATION/COMPETENCE PROTEIN COMEC/REC2"/>
    <property type="match status" value="1"/>
</dbReference>
<name>A0A4Y8KR87_9MICO</name>
<dbReference type="Pfam" id="PF03772">
    <property type="entry name" value="Competence"/>
    <property type="match status" value="1"/>
</dbReference>
<keyword evidence="4" id="KW-1133">Transmembrane helix</keyword>
<reference evidence="7 8" key="1">
    <citation type="submission" date="2019-03" db="EMBL/GenBank/DDBJ databases">
        <title>Genomics of glacier-inhabiting Cryobacterium strains.</title>
        <authorList>
            <person name="Liu Q."/>
            <person name="Xin Y.-H."/>
        </authorList>
    </citation>
    <scope>NUCLEOTIDE SEQUENCE [LARGE SCALE GENOMIC DNA]</scope>
    <source>
        <strain evidence="7 8">CGMCC 1.4292</strain>
    </source>
</reference>
<dbReference type="SMART" id="SM00849">
    <property type="entry name" value="Lactamase_B"/>
    <property type="match status" value="1"/>
</dbReference>
<keyword evidence="7" id="KW-0378">Hydrolase</keyword>
<dbReference type="PANTHER" id="PTHR30619:SF1">
    <property type="entry name" value="RECOMBINATION PROTEIN 2"/>
    <property type="match status" value="1"/>
</dbReference>
<gene>
    <name evidence="7" type="ORF">E3T53_07835</name>
</gene>
<dbReference type="InterPro" id="IPR052159">
    <property type="entry name" value="Competence_DNA_uptake"/>
</dbReference>
<evidence type="ECO:0000313" key="8">
    <source>
        <dbReference type="Proteomes" id="UP000298218"/>
    </source>
</evidence>
<dbReference type="InterPro" id="IPR001279">
    <property type="entry name" value="Metallo-B-lactamas"/>
</dbReference>
<dbReference type="GO" id="GO:0005886">
    <property type="term" value="C:plasma membrane"/>
    <property type="evidence" value="ECO:0007669"/>
    <property type="project" value="UniProtKB-SubCell"/>
</dbReference>
<dbReference type="InterPro" id="IPR036866">
    <property type="entry name" value="RibonucZ/Hydroxyglut_hydro"/>
</dbReference>
<proteinExistence type="predicted"/>
<evidence type="ECO:0000256" key="1">
    <source>
        <dbReference type="ARBA" id="ARBA00004651"/>
    </source>
</evidence>
<evidence type="ECO:0000256" key="3">
    <source>
        <dbReference type="ARBA" id="ARBA00022692"/>
    </source>
</evidence>
<comment type="subcellular location">
    <subcellularLocation>
        <location evidence="1">Cell membrane</location>
        <topology evidence="1">Multi-pass membrane protein</topology>
    </subcellularLocation>
</comment>
<dbReference type="GO" id="GO:0016787">
    <property type="term" value="F:hydrolase activity"/>
    <property type="evidence" value="ECO:0007669"/>
    <property type="project" value="UniProtKB-KW"/>
</dbReference>
<dbReference type="Pfam" id="PF00753">
    <property type="entry name" value="Lactamase_B"/>
    <property type="match status" value="1"/>
</dbReference>
<protein>
    <submittedName>
        <fullName evidence="7">MBL fold metallo-hydrolase</fullName>
    </submittedName>
</protein>
<keyword evidence="3" id="KW-0812">Transmembrane</keyword>
<dbReference type="AlphaFoldDB" id="A0A4Y8KR87"/>
<keyword evidence="2" id="KW-1003">Cell membrane</keyword>
<evidence type="ECO:0000259" key="6">
    <source>
        <dbReference type="SMART" id="SM00849"/>
    </source>
</evidence>
<dbReference type="InterPro" id="IPR035681">
    <property type="entry name" value="ComA-like_MBL"/>
</dbReference>
<evidence type="ECO:0000256" key="2">
    <source>
        <dbReference type="ARBA" id="ARBA00022475"/>
    </source>
</evidence>
<dbReference type="NCBIfam" id="TIGR00360">
    <property type="entry name" value="ComEC_N-term"/>
    <property type="match status" value="1"/>
</dbReference>
<keyword evidence="8" id="KW-1185">Reference proteome</keyword>
<dbReference type="Proteomes" id="UP000298218">
    <property type="component" value="Unassembled WGS sequence"/>
</dbReference>
<dbReference type="OrthoDB" id="7177610at2"/>
<dbReference type="Gene3D" id="3.60.15.10">
    <property type="entry name" value="Ribonuclease Z/Hydroxyacylglutathione hydrolase-like"/>
    <property type="match status" value="1"/>
</dbReference>
<dbReference type="CDD" id="cd07731">
    <property type="entry name" value="ComA-like_MBL-fold"/>
    <property type="match status" value="1"/>
</dbReference>
<organism evidence="7 8">
    <name type="scientific">Cryobacterium psychrophilum</name>
    <dbReference type="NCBI Taxonomy" id="41988"/>
    <lineage>
        <taxon>Bacteria</taxon>
        <taxon>Bacillati</taxon>
        <taxon>Actinomycetota</taxon>
        <taxon>Actinomycetes</taxon>
        <taxon>Micrococcales</taxon>
        <taxon>Microbacteriaceae</taxon>
        <taxon>Cryobacterium</taxon>
    </lineage>
</organism>
<evidence type="ECO:0000256" key="5">
    <source>
        <dbReference type="ARBA" id="ARBA00023136"/>
    </source>
</evidence>